<dbReference type="AlphaFoldDB" id="A0A6A1WTS0"/>
<reference evidence="6 7" key="2">
    <citation type="journal article" date="2019" name="Plant Biotechnol. J.">
        <title>The red bayberry genome and genetic basis of sex determination.</title>
        <authorList>
            <person name="Jia H.M."/>
            <person name="Jia H.J."/>
            <person name="Cai Q.L."/>
            <person name="Wang Y."/>
            <person name="Zhao H.B."/>
            <person name="Yang W.F."/>
            <person name="Wang G.Y."/>
            <person name="Li Y.H."/>
            <person name="Zhan D.L."/>
            <person name="Shen Y.T."/>
            <person name="Niu Q.F."/>
            <person name="Chang L."/>
            <person name="Qiu J."/>
            <person name="Zhao L."/>
            <person name="Xie H.B."/>
            <person name="Fu W.Y."/>
            <person name="Jin J."/>
            <person name="Li X.W."/>
            <person name="Jiao Y."/>
            <person name="Zhou C.C."/>
            <person name="Tu T."/>
            <person name="Chai C.Y."/>
            <person name="Gao J.L."/>
            <person name="Fan L.J."/>
            <person name="van de Weg E."/>
            <person name="Wang J.Y."/>
            <person name="Gao Z.S."/>
        </authorList>
    </citation>
    <scope>NUCLEOTIDE SEQUENCE [LARGE SCALE GENOMIC DNA]</scope>
    <source>
        <tissue evidence="6">Leaves</tissue>
    </source>
</reference>
<dbReference type="InterPro" id="IPR000352">
    <property type="entry name" value="Pep_chain_release_fac_I"/>
</dbReference>
<dbReference type="InterPro" id="IPR005139">
    <property type="entry name" value="PCRF"/>
</dbReference>
<reference evidence="6" key="1">
    <citation type="submission" date="2018-07" db="EMBL/GenBank/DDBJ databases">
        <authorList>
            <person name="Gao Z.-S."/>
            <person name="Jia H.-M."/>
            <person name="Jia H.-J."/>
            <person name="Cai Q.-L."/>
            <person name="Wang Y."/>
            <person name="Zhao H.-B."/>
        </authorList>
    </citation>
    <scope>NUCLEOTIDE SEQUENCE</scope>
    <source>
        <tissue evidence="6">Leaves</tissue>
    </source>
</reference>
<evidence type="ECO:0000256" key="2">
    <source>
        <dbReference type="ARBA" id="ARBA00022481"/>
    </source>
</evidence>
<evidence type="ECO:0000313" key="7">
    <source>
        <dbReference type="Proteomes" id="UP000516437"/>
    </source>
</evidence>
<dbReference type="PANTHER" id="PTHR43804:SF7">
    <property type="entry name" value="LD18447P"/>
    <property type="match status" value="1"/>
</dbReference>
<name>A0A6A1WTS0_9ROSI</name>
<keyword evidence="2" id="KW-0488">Methylation</keyword>
<dbReference type="OrthoDB" id="2019491at2759"/>
<evidence type="ECO:0000313" key="5">
    <source>
        <dbReference type="EMBL" id="KAB1202676.1"/>
    </source>
</evidence>
<comment type="caution">
    <text evidence="6">The sequence shown here is derived from an EMBL/GenBank/DDBJ whole genome shotgun (WGS) entry which is preliminary data.</text>
</comment>
<evidence type="ECO:0000256" key="3">
    <source>
        <dbReference type="ARBA" id="ARBA00022917"/>
    </source>
</evidence>
<dbReference type="Gene3D" id="3.30.160.20">
    <property type="match status" value="1"/>
</dbReference>
<dbReference type="Gene3D" id="3.30.70.1660">
    <property type="match status" value="1"/>
</dbReference>
<evidence type="ECO:0000313" key="6">
    <source>
        <dbReference type="EMBL" id="KAB1228146.1"/>
    </source>
</evidence>
<dbReference type="PANTHER" id="PTHR43804">
    <property type="entry name" value="LD18447P"/>
    <property type="match status" value="1"/>
</dbReference>
<dbReference type="InterPro" id="IPR045853">
    <property type="entry name" value="Pep_chain_release_fac_I_sf"/>
</dbReference>
<dbReference type="Pfam" id="PF00472">
    <property type="entry name" value="RF-1"/>
    <property type="match status" value="1"/>
</dbReference>
<keyword evidence="3" id="KW-0648">Protein biosynthesis</keyword>
<feature type="domain" description="Peptide chain release factor" evidence="4">
    <location>
        <begin position="124"/>
        <end position="262"/>
    </location>
</feature>
<protein>
    <submittedName>
        <fullName evidence="6">Peptide chain release factor 1</fullName>
    </submittedName>
</protein>
<comment type="similarity">
    <text evidence="1">Belongs to the prokaryotic/mitochondrial release factor family.</text>
</comment>
<dbReference type="SMART" id="SM00937">
    <property type="entry name" value="PCRF"/>
    <property type="match status" value="1"/>
</dbReference>
<dbReference type="InterPro" id="IPR050057">
    <property type="entry name" value="Prokaryotic/Mito_RF"/>
</dbReference>
<sequence>MRVDGGLAWRNLVRALEHLGSATRTSRRFTPLPRILPFPIATYFRTYSNEMRQPQLSSDLIRIMEQRLSAIEHRTGSLLNLINQPEASPAEYARANKELRKLSGCMDLIADLRTQQKEIDGLKSLMAECPEDKDMLDMVTEELGQAMEEEKRLQSLLLKSLLPKDDADERDSILEVRAGNKPGKAYSFCCFSLYNGWNLPPGTGGEEASLFAMDIFKMYEKYSQKKGWNFEVLDITESDLRGYKEASAAISGAGVYGKLKFESGIHRVQRVPVTEKSGRVHTSAVSVAILPQADEVDVHLRNEELRIDTYRSGGSGGQHANTTNSAVRITHIPTGMTVAIQDERSQHMNKAKALKVLCAKLYERERSRIQISRSKLRSEQIGSGDRSERIRTYNFPQGRVTDHRVGITHHAIDEVMQGENLDVFVDALLLQEEMDAIASFSSSH</sequence>
<reference evidence="6" key="3">
    <citation type="submission" date="2019-09" db="EMBL/GenBank/DDBJ databases">
        <authorList>
            <person name="Gao Z."/>
        </authorList>
    </citation>
    <scope>NUCLEOTIDE SEQUENCE</scope>
    <source>
        <tissue evidence="6">Leaves</tissue>
    </source>
</reference>
<dbReference type="FunFam" id="3.30.160.20:FF:000004">
    <property type="entry name" value="Peptide chain release factor 1"/>
    <property type="match status" value="1"/>
</dbReference>
<dbReference type="Pfam" id="PF03462">
    <property type="entry name" value="PCRF"/>
    <property type="match status" value="2"/>
</dbReference>
<dbReference type="EMBL" id="RXIC02000026">
    <property type="protein sequence ID" value="KAB1202676.1"/>
    <property type="molecule type" value="Genomic_DNA"/>
</dbReference>
<keyword evidence="7" id="KW-1185">Reference proteome</keyword>
<dbReference type="EMBL" id="RXIC02000012">
    <property type="protein sequence ID" value="KAB1228146.1"/>
    <property type="molecule type" value="Genomic_DNA"/>
</dbReference>
<proteinExistence type="inferred from homology"/>
<accession>A0A6A1WTS0</accession>
<dbReference type="Proteomes" id="UP000516437">
    <property type="component" value="Chromosome 8"/>
</dbReference>
<dbReference type="SUPFAM" id="SSF75620">
    <property type="entry name" value="Release factor"/>
    <property type="match status" value="2"/>
</dbReference>
<evidence type="ECO:0000256" key="1">
    <source>
        <dbReference type="ARBA" id="ARBA00010835"/>
    </source>
</evidence>
<dbReference type="GO" id="GO:0003747">
    <property type="term" value="F:translation release factor activity"/>
    <property type="evidence" value="ECO:0007669"/>
    <property type="project" value="InterPro"/>
</dbReference>
<organism evidence="6 7">
    <name type="scientific">Morella rubra</name>
    <name type="common">Chinese bayberry</name>
    <dbReference type="NCBI Taxonomy" id="262757"/>
    <lineage>
        <taxon>Eukaryota</taxon>
        <taxon>Viridiplantae</taxon>
        <taxon>Streptophyta</taxon>
        <taxon>Embryophyta</taxon>
        <taxon>Tracheophyta</taxon>
        <taxon>Spermatophyta</taxon>
        <taxon>Magnoliopsida</taxon>
        <taxon>eudicotyledons</taxon>
        <taxon>Gunneridae</taxon>
        <taxon>Pentapetalae</taxon>
        <taxon>rosids</taxon>
        <taxon>fabids</taxon>
        <taxon>Fagales</taxon>
        <taxon>Myricaceae</taxon>
        <taxon>Morella</taxon>
    </lineage>
</organism>
<evidence type="ECO:0000259" key="4">
    <source>
        <dbReference type="SMART" id="SM00937"/>
    </source>
</evidence>
<dbReference type="Gene3D" id="6.10.140.1950">
    <property type="match status" value="1"/>
</dbReference>
<dbReference type="GO" id="GO:0005737">
    <property type="term" value="C:cytoplasm"/>
    <property type="evidence" value="ECO:0007669"/>
    <property type="project" value="UniProtKB-ARBA"/>
</dbReference>
<gene>
    <name evidence="6" type="ORF">CJ030_MR4G013748</name>
    <name evidence="5" type="ORF">CJ030_MR8G012628</name>
</gene>